<dbReference type="Pfam" id="PF00012">
    <property type="entry name" value="HSP70"/>
    <property type="match status" value="2"/>
</dbReference>
<dbReference type="PROSITE" id="PS01036">
    <property type="entry name" value="HSP70_3"/>
    <property type="match status" value="1"/>
</dbReference>
<dbReference type="Gene3D" id="3.30.30.30">
    <property type="match status" value="1"/>
</dbReference>
<dbReference type="PRINTS" id="PR00301">
    <property type="entry name" value="HEATSHOCK70"/>
</dbReference>
<dbReference type="InterPro" id="IPR013126">
    <property type="entry name" value="Hsp_70_fam"/>
</dbReference>
<sequence>MAKNDGIAVGIDLGTTYSCIGVWQHGQVEIIANDQGNRTTPSCIAFTDTERFIGDAAKNQAALNPVNTIFDAKRLIGRRFADSTVQSDINLWPFKVICDPANKPKIVVNYRGEDKQFSPEELSSMVLIKMKEIGEEYLGQKVKNAVVTVPAHFNDSQRQATKDAATIAGLNVLRILVEPTAAAVAYGLGQKLTSSLAEEKIVLIFDLGGGTFDASLLKVKKNNIKVLATADFCAKITRARFEDLNMDLFRSCVETVGNCLRDAGMEKSRVHDVVLVGGSTRIPKVQQLLQELFNGKELCKNINPDEAVAYGAAVQAAVLTGVSDYNIRDLVLLDVTPLSLGIRIKGEVMSIIIPRNTTIPTSREEVYTTPFDDQVAMEISVFEGERSSSTHNNLLGEFTLNGLPPCPRGVVKVIVTFSIDANGVLQVTAECKIAGVKQSTTIINDKGRLTENEIERMIGDAEMYRAEDEEFKRKIKAMNAFEDYAYNLRSTIRAKRNLKEADKKKLEEIIKLAIEWINANTSAEADEYKLKMKELKDTCNSIISSYSEIRIEEIY</sequence>
<dbReference type="Gramene" id="KZN05384">
    <property type="protein sequence ID" value="KZN05384"/>
    <property type="gene ID" value="DCAR_006221"/>
</dbReference>
<name>A0A166DL74_DAUCS</name>
<comment type="similarity">
    <text evidence="1 4">Belongs to the heat shock protein 70 family.</text>
</comment>
<dbReference type="InterPro" id="IPR043129">
    <property type="entry name" value="ATPase_NBD"/>
</dbReference>
<dbReference type="PROSITE" id="PS00329">
    <property type="entry name" value="HSP70_2"/>
    <property type="match status" value="1"/>
</dbReference>
<dbReference type="AlphaFoldDB" id="A0A166DL74"/>
<protein>
    <recommendedName>
        <fullName evidence="6">Heat shock protein 70</fullName>
    </recommendedName>
</protein>
<dbReference type="GO" id="GO:0140662">
    <property type="term" value="F:ATP-dependent protein folding chaperone"/>
    <property type="evidence" value="ECO:0007669"/>
    <property type="project" value="InterPro"/>
</dbReference>
<dbReference type="Gene3D" id="1.20.1270.10">
    <property type="match status" value="1"/>
</dbReference>
<dbReference type="SUPFAM" id="SSF100934">
    <property type="entry name" value="Heat shock protein 70kD (HSP70), C-terminal subdomain"/>
    <property type="match status" value="1"/>
</dbReference>
<evidence type="ECO:0000256" key="3">
    <source>
        <dbReference type="ARBA" id="ARBA00022840"/>
    </source>
</evidence>
<dbReference type="GO" id="GO:0005524">
    <property type="term" value="F:ATP binding"/>
    <property type="evidence" value="ECO:0007669"/>
    <property type="project" value="UniProtKB-KW"/>
</dbReference>
<dbReference type="FunFam" id="3.30.420.40:FF:000172">
    <property type="entry name" value="Heat shock 70 kDa protein"/>
    <property type="match status" value="1"/>
</dbReference>
<dbReference type="Gene3D" id="3.30.420.40">
    <property type="match status" value="4"/>
</dbReference>
<dbReference type="SUPFAM" id="SSF53067">
    <property type="entry name" value="Actin-like ATPase domain"/>
    <property type="match status" value="2"/>
</dbReference>
<dbReference type="InterPro" id="IPR018181">
    <property type="entry name" value="Heat_shock_70_CS"/>
</dbReference>
<dbReference type="InterPro" id="IPR029048">
    <property type="entry name" value="HSP70_C_sf"/>
</dbReference>
<evidence type="ECO:0000256" key="2">
    <source>
        <dbReference type="ARBA" id="ARBA00022741"/>
    </source>
</evidence>
<dbReference type="STRING" id="79200.A0A166DL74"/>
<dbReference type="InterPro" id="IPR029047">
    <property type="entry name" value="HSP70_peptide-bd_sf"/>
</dbReference>
<dbReference type="FunFam" id="3.30.420.40:FF:000026">
    <property type="entry name" value="Heat shock protein 70"/>
    <property type="match status" value="1"/>
</dbReference>
<proteinExistence type="inferred from homology"/>
<dbReference type="Gene3D" id="3.90.640.10">
    <property type="entry name" value="Actin, Chain A, domain 4"/>
    <property type="match status" value="1"/>
</dbReference>
<dbReference type="SUPFAM" id="SSF100920">
    <property type="entry name" value="Heat shock protein 70kD (HSP70), peptide-binding domain"/>
    <property type="match status" value="1"/>
</dbReference>
<keyword evidence="2 4" id="KW-0547">Nucleotide-binding</keyword>
<evidence type="ECO:0008006" key="6">
    <source>
        <dbReference type="Google" id="ProtNLM"/>
    </source>
</evidence>
<dbReference type="Gene3D" id="2.60.34.10">
    <property type="entry name" value="Substrate Binding Domain Of DNAk, Chain A, domain 1"/>
    <property type="match status" value="1"/>
</dbReference>
<dbReference type="FunFam" id="2.60.34.10:FF:000012">
    <property type="entry name" value="Heat shock 70 kDa protein"/>
    <property type="match status" value="1"/>
</dbReference>
<evidence type="ECO:0000256" key="1">
    <source>
        <dbReference type="ARBA" id="ARBA00007381"/>
    </source>
</evidence>
<dbReference type="PANTHER" id="PTHR19375">
    <property type="entry name" value="HEAT SHOCK PROTEIN 70KDA"/>
    <property type="match status" value="1"/>
</dbReference>
<evidence type="ECO:0000313" key="5">
    <source>
        <dbReference type="EMBL" id="KZN05384.1"/>
    </source>
</evidence>
<dbReference type="EMBL" id="LNRQ01000002">
    <property type="protein sequence ID" value="KZN05384.1"/>
    <property type="molecule type" value="Genomic_DNA"/>
</dbReference>
<gene>
    <name evidence="5" type="ORF">DCAR_006221</name>
</gene>
<organism evidence="5">
    <name type="scientific">Daucus carota subsp. sativus</name>
    <name type="common">Carrot</name>
    <dbReference type="NCBI Taxonomy" id="79200"/>
    <lineage>
        <taxon>Eukaryota</taxon>
        <taxon>Viridiplantae</taxon>
        <taxon>Streptophyta</taxon>
        <taxon>Embryophyta</taxon>
        <taxon>Tracheophyta</taxon>
        <taxon>Spermatophyta</taxon>
        <taxon>Magnoliopsida</taxon>
        <taxon>eudicotyledons</taxon>
        <taxon>Gunneridae</taxon>
        <taxon>Pentapetalae</taxon>
        <taxon>asterids</taxon>
        <taxon>campanulids</taxon>
        <taxon>Apiales</taxon>
        <taxon>Apiaceae</taxon>
        <taxon>Apioideae</taxon>
        <taxon>Scandiceae</taxon>
        <taxon>Daucinae</taxon>
        <taxon>Daucus</taxon>
        <taxon>Daucus sect. Daucus</taxon>
    </lineage>
</organism>
<comment type="caution">
    <text evidence="5">The sequence shown here is derived from an EMBL/GenBank/DDBJ whole genome shotgun (WGS) entry which is preliminary data.</text>
</comment>
<reference evidence="5" key="1">
    <citation type="journal article" date="2016" name="Nat. Genet.">
        <title>A high-quality carrot genome assembly provides new insights into carotenoid accumulation and asterid genome evolution.</title>
        <authorList>
            <person name="Iorizzo M."/>
            <person name="Ellison S."/>
            <person name="Senalik D."/>
            <person name="Zeng P."/>
            <person name="Satapoomin P."/>
            <person name="Huang J."/>
            <person name="Bowman M."/>
            <person name="Iovene M."/>
            <person name="Sanseverino W."/>
            <person name="Cavagnaro P."/>
            <person name="Yildiz M."/>
            <person name="Macko-Podgorni A."/>
            <person name="Moranska E."/>
            <person name="Grzebelus E."/>
            <person name="Grzebelus D."/>
            <person name="Ashrafi H."/>
            <person name="Zheng Z."/>
            <person name="Cheng S."/>
            <person name="Spooner D."/>
            <person name="Van Deynze A."/>
            <person name="Simon P."/>
        </authorList>
    </citation>
    <scope>NUCLEOTIDE SEQUENCE [LARGE SCALE GENOMIC DNA]</scope>
    <source>
        <tissue evidence="5">Leaf</tissue>
    </source>
</reference>
<evidence type="ECO:0000256" key="4">
    <source>
        <dbReference type="RuleBase" id="RU003322"/>
    </source>
</evidence>
<accession>A0A166DL74</accession>
<dbReference type="FunFam" id="3.30.30.30:FF:000001">
    <property type="entry name" value="heat shock 70 kDa protein-like"/>
    <property type="match status" value="1"/>
</dbReference>
<dbReference type="PROSITE" id="PS00297">
    <property type="entry name" value="HSP70_1"/>
    <property type="match status" value="1"/>
</dbReference>
<keyword evidence="3 4" id="KW-0067">ATP-binding</keyword>